<feature type="compositionally biased region" description="Pro residues" evidence="1">
    <location>
        <begin position="227"/>
        <end position="244"/>
    </location>
</feature>
<keyword evidence="2" id="KW-1133">Transmembrane helix</keyword>
<feature type="compositionally biased region" description="Low complexity" evidence="1">
    <location>
        <begin position="195"/>
        <end position="204"/>
    </location>
</feature>
<evidence type="ECO:0000256" key="2">
    <source>
        <dbReference type="SAM" id="Phobius"/>
    </source>
</evidence>
<keyword evidence="4" id="KW-1185">Reference proteome</keyword>
<reference evidence="3 4" key="1">
    <citation type="submission" date="2024-04" db="EMBL/GenBank/DDBJ databases">
        <title>Isolation of an actinomycete strain from pig manure.</title>
        <authorList>
            <person name="Gong T."/>
            <person name="Yu Z."/>
            <person name="An M."/>
            <person name="Wei C."/>
            <person name="Yang W."/>
            <person name="Liu L."/>
        </authorList>
    </citation>
    <scope>NUCLEOTIDE SEQUENCE [LARGE SCALE GENOMIC DNA]</scope>
    <source>
        <strain evidence="3 4">ZF39</strain>
    </source>
</reference>
<evidence type="ECO:0000313" key="3">
    <source>
        <dbReference type="EMBL" id="XAN08621.1"/>
    </source>
</evidence>
<protein>
    <submittedName>
        <fullName evidence="3">Septum formation initiator family protein</fullName>
    </submittedName>
</protein>
<feature type="compositionally biased region" description="Pro residues" evidence="1">
    <location>
        <begin position="205"/>
        <end position="217"/>
    </location>
</feature>
<sequence>MPTTPRKNRPGAGPGRSSRSRAESRRMPVHTVRDHGDPEPVEAQAKQRPGITRRAVALIVVVLILVMSYASSLRIWIATEQENAENRASIERSQARIDELNADLARWDDPDYVRAQARDRLGWVMPGETGYRVIGPDGKPIGTQLQRPEIDVGAPVPSTWWERVFGSLQAADEPAPVPGVPEATPSPRPPITDGTRTPTASPTPKRTPTPTRTPSPLPTRSKTPTPSATPSPTPGATPTPTPRR</sequence>
<evidence type="ECO:0000256" key="1">
    <source>
        <dbReference type="SAM" id="MobiDB-lite"/>
    </source>
</evidence>
<dbReference type="Pfam" id="PF04977">
    <property type="entry name" value="DivIC"/>
    <property type="match status" value="1"/>
</dbReference>
<feature type="region of interest" description="Disordered" evidence="1">
    <location>
        <begin position="1"/>
        <end position="46"/>
    </location>
</feature>
<feature type="region of interest" description="Disordered" evidence="1">
    <location>
        <begin position="171"/>
        <end position="244"/>
    </location>
</feature>
<dbReference type="RefSeq" id="WP_425310046.1">
    <property type="nucleotide sequence ID" value="NZ_CP154795.1"/>
</dbReference>
<name>A0ABZ3FRA2_9ACTN</name>
<dbReference type="Proteomes" id="UP001442841">
    <property type="component" value="Chromosome"/>
</dbReference>
<feature type="compositionally biased region" description="Basic and acidic residues" evidence="1">
    <location>
        <begin position="20"/>
        <end position="38"/>
    </location>
</feature>
<gene>
    <name evidence="3" type="ORF">AADG42_15360</name>
</gene>
<feature type="compositionally biased region" description="Pro residues" evidence="1">
    <location>
        <begin position="175"/>
        <end position="190"/>
    </location>
</feature>
<organism evidence="3 4">
    <name type="scientific">Ammonicoccus fulvus</name>
    <dbReference type="NCBI Taxonomy" id="3138240"/>
    <lineage>
        <taxon>Bacteria</taxon>
        <taxon>Bacillati</taxon>
        <taxon>Actinomycetota</taxon>
        <taxon>Actinomycetes</taxon>
        <taxon>Propionibacteriales</taxon>
        <taxon>Propionibacteriaceae</taxon>
        <taxon>Ammonicoccus</taxon>
    </lineage>
</organism>
<keyword evidence="2" id="KW-0812">Transmembrane</keyword>
<dbReference type="EMBL" id="CP154795">
    <property type="protein sequence ID" value="XAN08621.1"/>
    <property type="molecule type" value="Genomic_DNA"/>
</dbReference>
<dbReference type="PRINTS" id="PR01217">
    <property type="entry name" value="PRICHEXTENSN"/>
</dbReference>
<dbReference type="InterPro" id="IPR007060">
    <property type="entry name" value="FtsL/DivIC"/>
</dbReference>
<feature type="transmembrane region" description="Helical" evidence="2">
    <location>
        <begin position="55"/>
        <end position="77"/>
    </location>
</feature>
<keyword evidence="2" id="KW-0472">Membrane</keyword>
<evidence type="ECO:0000313" key="4">
    <source>
        <dbReference type="Proteomes" id="UP001442841"/>
    </source>
</evidence>
<proteinExistence type="predicted"/>
<accession>A0ABZ3FRA2</accession>